<dbReference type="SUPFAM" id="SSF53850">
    <property type="entry name" value="Periplasmic binding protein-like II"/>
    <property type="match status" value="1"/>
</dbReference>
<dbReference type="AlphaFoldDB" id="A0A6L3V1B7"/>
<accession>A0A6L3V1B7</accession>
<comment type="similarity">
    <text evidence="1">Belongs to the LysR transcriptional regulatory family.</text>
</comment>
<sequence>MDNRQINYFTEVVKQGGFSKAAEHLYVSQPTISNVVKELEKDLGVKLLVRTTRKLELTDTGKLLFHYGEQISQLYRHFYKELEDIKNANKGSIKMGIFSSVGTEILTDVMSAFYRQYPDITIRFVEDGEANLKNALFNGELDLIVLEVSENEPVNYIPFLKGDLRLLVHHTHPLAKKGLVKWEELKDEKFIIFHEGFAVRRFIMKECERIGFEPNIVCETSQWKFILEMVSCNMGISILPQSNLTELNVAHKGIKVLPIIDQEVQWQIGIVWRKDGYISYATRKWIQFLKERLQ</sequence>
<keyword evidence="2" id="KW-0805">Transcription regulation</keyword>
<gene>
    <name evidence="6" type="ORF">F7731_18285</name>
</gene>
<name>A0A6L3V1B7_9BACI</name>
<dbReference type="Pfam" id="PF03466">
    <property type="entry name" value="LysR_substrate"/>
    <property type="match status" value="1"/>
</dbReference>
<dbReference type="Gene3D" id="3.40.190.290">
    <property type="match status" value="1"/>
</dbReference>
<keyword evidence="7" id="KW-1185">Reference proteome</keyword>
<evidence type="ECO:0000256" key="2">
    <source>
        <dbReference type="ARBA" id="ARBA00023015"/>
    </source>
</evidence>
<proteinExistence type="inferred from homology"/>
<dbReference type="Proteomes" id="UP000481030">
    <property type="component" value="Unassembled WGS sequence"/>
</dbReference>
<comment type="caution">
    <text evidence="6">The sequence shown here is derived from an EMBL/GenBank/DDBJ whole genome shotgun (WGS) entry which is preliminary data.</text>
</comment>
<evidence type="ECO:0000313" key="6">
    <source>
        <dbReference type="EMBL" id="KAB2331539.1"/>
    </source>
</evidence>
<dbReference type="GO" id="GO:0005829">
    <property type="term" value="C:cytosol"/>
    <property type="evidence" value="ECO:0007669"/>
    <property type="project" value="TreeGrafter"/>
</dbReference>
<dbReference type="OrthoDB" id="9803735at2"/>
<evidence type="ECO:0000256" key="3">
    <source>
        <dbReference type="ARBA" id="ARBA00023125"/>
    </source>
</evidence>
<dbReference type="Gene3D" id="1.10.10.10">
    <property type="entry name" value="Winged helix-like DNA-binding domain superfamily/Winged helix DNA-binding domain"/>
    <property type="match status" value="1"/>
</dbReference>
<evidence type="ECO:0000313" key="7">
    <source>
        <dbReference type="Proteomes" id="UP000481030"/>
    </source>
</evidence>
<dbReference type="RefSeq" id="WP_151536240.1">
    <property type="nucleotide sequence ID" value="NZ_WBOS01000011.1"/>
</dbReference>
<dbReference type="InterPro" id="IPR036390">
    <property type="entry name" value="WH_DNA-bd_sf"/>
</dbReference>
<protein>
    <submittedName>
        <fullName evidence="6">LysR family transcriptional regulator</fullName>
    </submittedName>
</protein>
<dbReference type="EMBL" id="WBOS01000011">
    <property type="protein sequence ID" value="KAB2331539.1"/>
    <property type="molecule type" value="Genomic_DNA"/>
</dbReference>
<feature type="domain" description="HTH lysR-type" evidence="5">
    <location>
        <begin position="1"/>
        <end position="58"/>
    </location>
</feature>
<dbReference type="PROSITE" id="PS50931">
    <property type="entry name" value="HTH_LYSR"/>
    <property type="match status" value="1"/>
</dbReference>
<evidence type="ECO:0000256" key="4">
    <source>
        <dbReference type="ARBA" id="ARBA00023163"/>
    </source>
</evidence>
<keyword evidence="4" id="KW-0804">Transcription</keyword>
<evidence type="ECO:0000259" key="5">
    <source>
        <dbReference type="PROSITE" id="PS50931"/>
    </source>
</evidence>
<dbReference type="PRINTS" id="PR00039">
    <property type="entry name" value="HTHLYSR"/>
</dbReference>
<dbReference type="PANTHER" id="PTHR30419">
    <property type="entry name" value="HTH-TYPE TRANSCRIPTIONAL REGULATOR YBHD"/>
    <property type="match status" value="1"/>
</dbReference>
<dbReference type="PANTHER" id="PTHR30419:SF8">
    <property type="entry name" value="NITROGEN ASSIMILATION TRANSCRIPTIONAL ACTIVATOR-RELATED"/>
    <property type="match status" value="1"/>
</dbReference>
<evidence type="ECO:0000256" key="1">
    <source>
        <dbReference type="ARBA" id="ARBA00009437"/>
    </source>
</evidence>
<organism evidence="6 7">
    <name type="scientific">Cytobacillus depressus</name>
    <dbReference type="NCBI Taxonomy" id="1602942"/>
    <lineage>
        <taxon>Bacteria</taxon>
        <taxon>Bacillati</taxon>
        <taxon>Bacillota</taxon>
        <taxon>Bacilli</taxon>
        <taxon>Bacillales</taxon>
        <taxon>Bacillaceae</taxon>
        <taxon>Cytobacillus</taxon>
    </lineage>
</organism>
<reference evidence="6 7" key="1">
    <citation type="journal article" date="2016" name="Antonie Van Leeuwenhoek">
        <title>Bacillus depressus sp. nov., isolated from soil of a sunflower field.</title>
        <authorList>
            <person name="Wei X."/>
            <person name="Xin D."/>
            <person name="Xin Y."/>
            <person name="Zhang H."/>
            <person name="Wang T."/>
            <person name="Zhang J."/>
        </authorList>
    </citation>
    <scope>NUCLEOTIDE SEQUENCE [LARGE SCALE GENOMIC DNA]</scope>
    <source>
        <strain evidence="6 7">BZ1</strain>
    </source>
</reference>
<dbReference type="InterPro" id="IPR036388">
    <property type="entry name" value="WH-like_DNA-bd_sf"/>
</dbReference>
<dbReference type="SUPFAM" id="SSF46785">
    <property type="entry name" value="Winged helix' DNA-binding domain"/>
    <property type="match status" value="1"/>
</dbReference>
<dbReference type="InterPro" id="IPR005119">
    <property type="entry name" value="LysR_subst-bd"/>
</dbReference>
<dbReference type="GO" id="GO:0003700">
    <property type="term" value="F:DNA-binding transcription factor activity"/>
    <property type="evidence" value="ECO:0007669"/>
    <property type="project" value="InterPro"/>
</dbReference>
<dbReference type="GO" id="GO:0003677">
    <property type="term" value="F:DNA binding"/>
    <property type="evidence" value="ECO:0007669"/>
    <property type="project" value="UniProtKB-KW"/>
</dbReference>
<dbReference type="FunFam" id="1.10.10.10:FF:000001">
    <property type="entry name" value="LysR family transcriptional regulator"/>
    <property type="match status" value="1"/>
</dbReference>
<dbReference type="Pfam" id="PF00126">
    <property type="entry name" value="HTH_1"/>
    <property type="match status" value="1"/>
</dbReference>
<keyword evidence="3" id="KW-0238">DNA-binding</keyword>
<dbReference type="InterPro" id="IPR050950">
    <property type="entry name" value="HTH-type_LysR_regulators"/>
</dbReference>
<dbReference type="InterPro" id="IPR000847">
    <property type="entry name" value="LysR_HTH_N"/>
</dbReference>